<protein>
    <submittedName>
        <fullName evidence="1">Histidine phosphatase family protein</fullName>
    </submittedName>
</protein>
<comment type="caution">
    <text evidence="1">The sequence shown here is derived from an EMBL/GenBank/DDBJ whole genome shotgun (WGS) entry which is preliminary data.</text>
</comment>
<dbReference type="Gene3D" id="3.40.50.1240">
    <property type="entry name" value="Phosphoglycerate mutase-like"/>
    <property type="match status" value="1"/>
</dbReference>
<proteinExistence type="predicted"/>
<evidence type="ECO:0000313" key="2">
    <source>
        <dbReference type="Proteomes" id="UP001203338"/>
    </source>
</evidence>
<dbReference type="PANTHER" id="PTHR47623">
    <property type="entry name" value="OS09G0287300 PROTEIN"/>
    <property type="match status" value="1"/>
</dbReference>
<sequence length="165" mass="18787">MKTLHLIRHAKSSWDFPDLSDHQRPLNPRGIHSCEIMGLKLVEADCSFDHVFCSSARRAQDTITGIYQSLPVSAPEWQTDEMLYTFSSYELIHWCRNAESSINNLTLVGHNPAITDLVNELSDSDLLNVPTCAYVRLECDIRNWSELKSGCAHLGCFIKPKMFMK</sequence>
<gene>
    <name evidence="1" type="ORF">M3P05_10235</name>
</gene>
<dbReference type="RefSeq" id="WP_249699487.1">
    <property type="nucleotide sequence ID" value="NZ_JAMFLX010000012.1"/>
</dbReference>
<evidence type="ECO:0000313" key="1">
    <source>
        <dbReference type="EMBL" id="MCL6270299.1"/>
    </source>
</evidence>
<reference evidence="1 2" key="1">
    <citation type="submission" date="2022-05" db="EMBL/GenBank/DDBJ databases">
        <authorList>
            <person name="Park J.-S."/>
        </authorList>
    </citation>
    <scope>NUCLEOTIDE SEQUENCE [LARGE SCALE GENOMIC DNA]</scope>
    <source>
        <strain evidence="1 2">2012CJ34-2</strain>
    </source>
</reference>
<keyword evidence="2" id="KW-1185">Reference proteome</keyword>
<dbReference type="PANTHER" id="PTHR47623:SF1">
    <property type="entry name" value="OS09G0287300 PROTEIN"/>
    <property type="match status" value="1"/>
</dbReference>
<dbReference type="InterPro" id="IPR013078">
    <property type="entry name" value="His_Pase_superF_clade-1"/>
</dbReference>
<dbReference type="Pfam" id="PF00300">
    <property type="entry name" value="His_Phos_1"/>
    <property type="match status" value="1"/>
</dbReference>
<dbReference type="EMBL" id="JAMFLX010000012">
    <property type="protein sequence ID" value="MCL6270299.1"/>
    <property type="molecule type" value="Genomic_DNA"/>
</dbReference>
<organism evidence="1 2">
    <name type="scientific">Parendozoicomonas callyspongiae</name>
    <dbReference type="NCBI Taxonomy" id="2942213"/>
    <lineage>
        <taxon>Bacteria</taxon>
        <taxon>Pseudomonadati</taxon>
        <taxon>Pseudomonadota</taxon>
        <taxon>Gammaproteobacteria</taxon>
        <taxon>Oceanospirillales</taxon>
        <taxon>Endozoicomonadaceae</taxon>
        <taxon>Parendozoicomonas</taxon>
    </lineage>
</organism>
<dbReference type="SUPFAM" id="SSF53254">
    <property type="entry name" value="Phosphoglycerate mutase-like"/>
    <property type="match status" value="1"/>
</dbReference>
<name>A0ABT0PG09_9GAMM</name>
<accession>A0ABT0PG09</accession>
<dbReference type="SMART" id="SM00855">
    <property type="entry name" value="PGAM"/>
    <property type="match status" value="1"/>
</dbReference>
<dbReference type="InterPro" id="IPR029033">
    <property type="entry name" value="His_PPase_superfam"/>
</dbReference>
<dbReference type="CDD" id="cd07067">
    <property type="entry name" value="HP_PGM_like"/>
    <property type="match status" value="1"/>
</dbReference>
<dbReference type="Proteomes" id="UP001203338">
    <property type="component" value="Unassembled WGS sequence"/>
</dbReference>